<evidence type="ECO:0000313" key="4">
    <source>
        <dbReference type="Proteomes" id="UP000002408"/>
    </source>
</evidence>
<proteinExistence type="predicted"/>
<evidence type="ECO:0000259" key="2">
    <source>
        <dbReference type="Pfam" id="PF07859"/>
    </source>
</evidence>
<dbReference type="Pfam" id="PF07859">
    <property type="entry name" value="Abhydrolase_3"/>
    <property type="match status" value="1"/>
</dbReference>
<reference evidence="4" key="1">
    <citation type="journal article" date="2015" name="Microbiology">
        <title>Genome of Methanoregula boonei 6A8 reveals adaptations to oligotrophic peatland environments.</title>
        <authorList>
            <person name="Braeuer S."/>
            <person name="Cadillo-Quiroz H."/>
            <person name="Kyrpides N."/>
            <person name="Woyke T."/>
            <person name="Goodwin L."/>
            <person name="Detter C."/>
            <person name="Podell S."/>
            <person name="Yavitt J.B."/>
            <person name="Zinder S.H."/>
        </authorList>
    </citation>
    <scope>NUCLEOTIDE SEQUENCE [LARGE SCALE GENOMIC DNA]</scope>
    <source>
        <strain evidence="4">DSM 21154 / JCM 14090 / 6A8</strain>
    </source>
</reference>
<name>A7I5Z8_METB6</name>
<dbReference type="EMBL" id="CP000780">
    <property type="protein sequence ID" value="ABS55159.1"/>
    <property type="molecule type" value="Genomic_DNA"/>
</dbReference>
<dbReference type="SUPFAM" id="SSF53474">
    <property type="entry name" value="alpha/beta-Hydrolases"/>
    <property type="match status" value="1"/>
</dbReference>
<dbReference type="KEGG" id="mbn:Mboo_0641"/>
<evidence type="ECO:0000256" key="1">
    <source>
        <dbReference type="ARBA" id="ARBA00022801"/>
    </source>
</evidence>
<dbReference type="PANTHER" id="PTHR48081">
    <property type="entry name" value="AB HYDROLASE SUPERFAMILY PROTEIN C4A8.06C"/>
    <property type="match status" value="1"/>
</dbReference>
<organism evidence="3 4">
    <name type="scientific">Methanoregula boonei (strain DSM 21154 / JCM 14090 / 6A8)</name>
    <dbReference type="NCBI Taxonomy" id="456442"/>
    <lineage>
        <taxon>Archaea</taxon>
        <taxon>Methanobacteriati</taxon>
        <taxon>Methanobacteriota</taxon>
        <taxon>Stenosarchaea group</taxon>
        <taxon>Methanomicrobia</taxon>
        <taxon>Methanomicrobiales</taxon>
        <taxon>Methanoregulaceae</taxon>
        <taxon>Methanoregula</taxon>
    </lineage>
</organism>
<dbReference type="Proteomes" id="UP000002408">
    <property type="component" value="Chromosome"/>
</dbReference>
<dbReference type="InterPro" id="IPR050300">
    <property type="entry name" value="GDXG_lipolytic_enzyme"/>
</dbReference>
<dbReference type="Gene3D" id="3.40.50.1820">
    <property type="entry name" value="alpha/beta hydrolase"/>
    <property type="match status" value="1"/>
</dbReference>
<dbReference type="InterPro" id="IPR029058">
    <property type="entry name" value="AB_hydrolase_fold"/>
</dbReference>
<keyword evidence="4" id="KW-1185">Reference proteome</keyword>
<dbReference type="AlphaFoldDB" id="A7I5Z8"/>
<feature type="domain" description="Alpha/beta hydrolase fold-3" evidence="2">
    <location>
        <begin position="71"/>
        <end position="271"/>
    </location>
</feature>
<dbReference type="GeneID" id="5411463"/>
<dbReference type="GO" id="GO:0016787">
    <property type="term" value="F:hydrolase activity"/>
    <property type="evidence" value="ECO:0007669"/>
    <property type="project" value="UniProtKB-KW"/>
</dbReference>
<keyword evidence="1 3" id="KW-0378">Hydrolase</keyword>
<dbReference type="STRING" id="456442.Mboo_0641"/>
<dbReference type="OrthoDB" id="33195at2157"/>
<dbReference type="InterPro" id="IPR013094">
    <property type="entry name" value="AB_hydrolase_3"/>
</dbReference>
<gene>
    <name evidence="3" type="ordered locus">Mboo_0641</name>
</gene>
<dbReference type="HOGENOM" id="CLU_012494_13_1_2"/>
<dbReference type="PANTHER" id="PTHR48081:SF8">
    <property type="entry name" value="ALPHA_BETA HYDROLASE FOLD-3 DOMAIN-CONTAINING PROTEIN-RELATED"/>
    <property type="match status" value="1"/>
</dbReference>
<accession>A7I5Z8</accession>
<evidence type="ECO:0000313" key="3">
    <source>
        <dbReference type="EMBL" id="ABS55159.1"/>
    </source>
</evidence>
<dbReference type="RefSeq" id="WP_012106180.1">
    <property type="nucleotide sequence ID" value="NC_009712.1"/>
</dbReference>
<sequence length="297" mass="32742">MIRETPQDFLDVLKSYIPDPNRPVGVARQEFSEFLLEFQTDERPAVEQVAIRDDLRGVWCSVPEGVPDQTLLFFHGGFFSAGSTADHLGFCAELARASKSRVFSVDYRLAPEHPFPAAAKDALDAYRYLASHGCPPHRIIPVGISSGGTLVLNLLLLLREQHLQMPPAAACLSPFVDFSLDKDPSAADNAGDWLTIARLAAIRAQYLVGTDPGDPRASPVHANLSGFPRLYIQAGSGELIFDDISAFAKNAKWAGIQVRFEIWEGMFHLWQLFGMQVPEARDAVGRTGNFVKETFGR</sequence>
<protein>
    <submittedName>
        <fullName evidence="3">Alpha/beta hydrolase fold-3 domain protein</fullName>
    </submittedName>
</protein>
<dbReference type="eggNOG" id="arCOG02638">
    <property type="taxonomic scope" value="Archaea"/>
</dbReference>